<keyword evidence="4" id="KW-1185">Reference proteome</keyword>
<sequence>FQCLAKANLCNAPAYSGLMARACAKTCNKCNACEDATLLCGYWVSKGFCTSMHYSNDIKRAYCRRSCGMCSGLSGGSVVSPVRPGNPTYPYGGNQIGQGGAFGVGQPIGVGQPMGQGSFGINQPMGQSMIAPGSPLNQVN</sequence>
<evidence type="ECO:0000256" key="1">
    <source>
        <dbReference type="PROSITE-ProRule" id="PRU01005"/>
    </source>
</evidence>
<feature type="domain" description="ShKT" evidence="2">
    <location>
        <begin position="33"/>
        <end position="70"/>
    </location>
</feature>
<dbReference type="PANTHER" id="PTHR21724:SF109">
    <property type="entry name" value="SHKT DOMAIN-CONTAINING PROTEIN"/>
    <property type="match status" value="1"/>
</dbReference>
<reference evidence="3" key="1">
    <citation type="submission" date="2023-10" db="EMBL/GenBank/DDBJ databases">
        <title>Genome assembly of Pristionchus species.</title>
        <authorList>
            <person name="Yoshida K."/>
            <person name="Sommer R.J."/>
        </authorList>
    </citation>
    <scope>NUCLEOTIDE SEQUENCE</scope>
    <source>
        <strain evidence="3">RS0144</strain>
    </source>
</reference>
<organism evidence="3 4">
    <name type="scientific">Pristionchus entomophagus</name>
    <dbReference type="NCBI Taxonomy" id="358040"/>
    <lineage>
        <taxon>Eukaryota</taxon>
        <taxon>Metazoa</taxon>
        <taxon>Ecdysozoa</taxon>
        <taxon>Nematoda</taxon>
        <taxon>Chromadorea</taxon>
        <taxon>Rhabditida</taxon>
        <taxon>Rhabditina</taxon>
        <taxon>Diplogasteromorpha</taxon>
        <taxon>Diplogasteroidea</taxon>
        <taxon>Neodiplogasteridae</taxon>
        <taxon>Pristionchus</taxon>
    </lineage>
</organism>
<comment type="caution">
    <text evidence="1">Lacks conserved residue(s) required for the propagation of feature annotation.</text>
</comment>
<accession>A0AAV5T4F2</accession>
<feature type="non-terminal residue" evidence="3">
    <location>
        <position position="1"/>
    </location>
</feature>
<feature type="domain" description="ShKT" evidence="2">
    <location>
        <begin position="1"/>
        <end position="30"/>
    </location>
</feature>
<dbReference type="InterPro" id="IPR003582">
    <property type="entry name" value="ShKT_dom"/>
</dbReference>
<proteinExistence type="predicted"/>
<evidence type="ECO:0000313" key="3">
    <source>
        <dbReference type="EMBL" id="GMS87718.1"/>
    </source>
</evidence>
<evidence type="ECO:0000313" key="4">
    <source>
        <dbReference type="Proteomes" id="UP001432027"/>
    </source>
</evidence>
<protein>
    <recommendedName>
        <fullName evidence="2">ShKT domain-containing protein</fullName>
    </recommendedName>
</protein>
<evidence type="ECO:0000259" key="2">
    <source>
        <dbReference type="PROSITE" id="PS51670"/>
    </source>
</evidence>
<comment type="caution">
    <text evidence="3">The sequence shown here is derived from an EMBL/GenBank/DDBJ whole genome shotgun (WGS) entry which is preliminary data.</text>
</comment>
<dbReference type="SMART" id="SM00254">
    <property type="entry name" value="ShKT"/>
    <property type="match status" value="2"/>
</dbReference>
<dbReference type="EMBL" id="BTSX01000003">
    <property type="protein sequence ID" value="GMS87718.1"/>
    <property type="molecule type" value="Genomic_DNA"/>
</dbReference>
<dbReference type="PROSITE" id="PS51670">
    <property type="entry name" value="SHKT"/>
    <property type="match status" value="2"/>
</dbReference>
<feature type="non-terminal residue" evidence="3">
    <location>
        <position position="140"/>
    </location>
</feature>
<dbReference type="AlphaFoldDB" id="A0AAV5T4F2"/>
<name>A0AAV5T4F2_9BILA</name>
<dbReference type="Pfam" id="PF01549">
    <property type="entry name" value="ShK"/>
    <property type="match status" value="2"/>
</dbReference>
<gene>
    <name evidence="3" type="ORF">PENTCL1PPCAC_9893</name>
</gene>
<dbReference type="Gene3D" id="1.10.10.1940">
    <property type="match status" value="2"/>
</dbReference>
<dbReference type="PANTHER" id="PTHR21724">
    <property type="entry name" value="SHKT DOMAIN-CONTAINING PROTEIN"/>
    <property type="match status" value="1"/>
</dbReference>
<dbReference type="Proteomes" id="UP001432027">
    <property type="component" value="Unassembled WGS sequence"/>
</dbReference>